<dbReference type="InterPro" id="IPR000073">
    <property type="entry name" value="AB_hydrolase_1"/>
</dbReference>
<evidence type="ECO:0000313" key="4">
    <source>
        <dbReference type="Proteomes" id="UP001592528"/>
    </source>
</evidence>
<dbReference type="RefSeq" id="WP_030266431.1">
    <property type="nucleotide sequence ID" value="NZ_JBHEZZ010000033.1"/>
</dbReference>
<dbReference type="Gene3D" id="3.40.50.1820">
    <property type="entry name" value="alpha/beta hydrolase"/>
    <property type="match status" value="1"/>
</dbReference>
<dbReference type="InterPro" id="IPR050266">
    <property type="entry name" value="AB_hydrolase_sf"/>
</dbReference>
<dbReference type="Proteomes" id="UP001592528">
    <property type="component" value="Unassembled WGS sequence"/>
</dbReference>
<dbReference type="SUPFAM" id="SSF53474">
    <property type="entry name" value="alpha/beta-Hydrolases"/>
    <property type="match status" value="1"/>
</dbReference>
<evidence type="ECO:0000259" key="2">
    <source>
        <dbReference type="Pfam" id="PF00561"/>
    </source>
</evidence>
<dbReference type="PANTHER" id="PTHR43798:SF31">
    <property type="entry name" value="AB HYDROLASE SUPERFAMILY PROTEIN YCLE"/>
    <property type="match status" value="1"/>
</dbReference>
<dbReference type="Pfam" id="PF00561">
    <property type="entry name" value="Abhydrolase_1"/>
    <property type="match status" value="1"/>
</dbReference>
<gene>
    <name evidence="3" type="ORF">ACEZDJ_36265</name>
</gene>
<keyword evidence="4" id="KW-1185">Reference proteome</keyword>
<dbReference type="GO" id="GO:0016787">
    <property type="term" value="F:hydrolase activity"/>
    <property type="evidence" value="ECO:0007669"/>
    <property type="project" value="UniProtKB-KW"/>
</dbReference>
<evidence type="ECO:0000313" key="3">
    <source>
        <dbReference type="EMBL" id="MFC1406759.1"/>
    </source>
</evidence>
<evidence type="ECO:0000256" key="1">
    <source>
        <dbReference type="ARBA" id="ARBA00022801"/>
    </source>
</evidence>
<reference evidence="3 4" key="1">
    <citation type="submission" date="2024-09" db="EMBL/GenBank/DDBJ databases">
        <authorList>
            <person name="Lee S.D."/>
        </authorList>
    </citation>
    <scope>NUCLEOTIDE SEQUENCE [LARGE SCALE GENOMIC DNA]</scope>
    <source>
        <strain evidence="3 4">N1-5</strain>
    </source>
</reference>
<dbReference type="PANTHER" id="PTHR43798">
    <property type="entry name" value="MONOACYLGLYCEROL LIPASE"/>
    <property type="match status" value="1"/>
</dbReference>
<protein>
    <submittedName>
        <fullName evidence="3">Alpha/beta fold hydrolase</fullName>
    </submittedName>
</protein>
<accession>A0ABV6UZ67</accession>
<name>A0ABV6UZ67_9ACTN</name>
<dbReference type="InterPro" id="IPR029058">
    <property type="entry name" value="AB_hydrolase_fold"/>
</dbReference>
<comment type="caution">
    <text evidence="3">The sequence shown here is derived from an EMBL/GenBank/DDBJ whole genome shotgun (WGS) entry which is preliminary data.</text>
</comment>
<feature type="domain" description="AB hydrolase-1" evidence="2">
    <location>
        <begin position="21"/>
        <end position="260"/>
    </location>
</feature>
<dbReference type="EMBL" id="JBHEZZ010000033">
    <property type="protein sequence ID" value="MFC1406759.1"/>
    <property type="molecule type" value="Genomic_DNA"/>
</dbReference>
<proteinExistence type="predicted"/>
<sequence>MTGIELSTGTIALQDTGGDGPPVVLLHGMLMDASLWDAVVTDLSADHRCVAPTLPFGAHLHPVHADADLSLPGIASLVAELLERLDLQQVTLVGNDTGGALVQLLMGEGNPRVDRAVLVSCEAFDNFPPGLTGKTLALAGRLPPRLFGLFMQQMRLRALRRLPIAFGWLTRRGDAATARWVRPAMGQQGIRRDAVRMLRAAFTDRQLLLRAAESLPSFDRPALVVWADGDRVMPVEHGRRLARLLPQGRLVEVPDSRTLIPLDQPAELAGLIRAFVREPARGEEVR</sequence>
<keyword evidence="1 3" id="KW-0378">Hydrolase</keyword>
<organism evidence="3 4">
    <name type="scientific">Streptacidiphilus cavernicola</name>
    <dbReference type="NCBI Taxonomy" id="3342716"/>
    <lineage>
        <taxon>Bacteria</taxon>
        <taxon>Bacillati</taxon>
        <taxon>Actinomycetota</taxon>
        <taxon>Actinomycetes</taxon>
        <taxon>Kitasatosporales</taxon>
        <taxon>Streptomycetaceae</taxon>
        <taxon>Streptacidiphilus</taxon>
    </lineage>
</organism>